<dbReference type="Pfam" id="PF13472">
    <property type="entry name" value="Lipase_GDSL_2"/>
    <property type="match status" value="1"/>
</dbReference>
<sequence length="568" mass="61803">MFDIRSNSWGQFLLFEKSEEPKETFQNSSTFIKRLAPTETFLNPDYQPTKPAFIPGVEIFTPKSILLFGGSIVKTLDDYMKKYPQLGEGWKAFYPMGVPGESIAALTNRIASIDVKTLPTAPYATMIWMNGAAAAAASSQEITTLIDTTKKKFSNIPLIVTSVLSETNVDNKKVNTLLKSLMTSKPFRYTYCNETISPSLFPDGVNPEVDMYEKIIPCMLPLLISNVTPPVPPGYKPATPKTIPGIEQFPPGSILIYGDSITKIMGGYLTSKLNFPQWKAIETSGVGGNRFAHIIKRMQEAPPKSPKALVLWIGTNNTDLPPPEAEIATMFDTAKKIYPNAKIFSWNILPRVGRDVGPMNAAIKKAADARGIQFITCGNDADLTKMSDGLHPSLPIYEKVIPCMLQTVVSSMVTTVNIPGKVSEVLPGGKARVNYMDPSGKRRLPVVALNARKGETVAVTIQNKAPYGLVSIAKVGGGSNTPLPAPTPKPAPKPTPAPTPAPSTMKVNGRVSEVMGADMLRLRYTDPSAKIRMPTVKKTKHGMKKGDMITITVQNKAPYGILSVVKFQ</sequence>
<organism evidence="3 4">
    <name type="scientific">Paramecium bursaria Chlorella virus CVA-1</name>
    <dbReference type="NCBI Taxonomy" id="42683"/>
    <lineage>
        <taxon>Viruses</taxon>
        <taxon>Varidnaviria</taxon>
        <taxon>Bamfordvirae</taxon>
        <taxon>Nucleocytoviricota</taxon>
        <taxon>Megaviricetes</taxon>
        <taxon>Algavirales</taxon>
        <taxon>Phycodnaviridae</taxon>
        <taxon>Chlorovirus</taxon>
        <taxon>Chlorovirus conductrix</taxon>
        <taxon>Paramecium bursaria Chlorella virus A1</taxon>
    </lineage>
</organism>
<feature type="region of interest" description="Disordered" evidence="1">
    <location>
        <begin position="480"/>
        <end position="504"/>
    </location>
</feature>
<proteinExistence type="predicted"/>
<protein>
    <recommendedName>
        <fullName evidence="2">SGNH hydrolase-type esterase domain-containing protein</fullName>
    </recommendedName>
</protein>
<feature type="compositionally biased region" description="Pro residues" evidence="1">
    <location>
        <begin position="483"/>
        <end position="501"/>
    </location>
</feature>
<dbReference type="InterPro" id="IPR013830">
    <property type="entry name" value="SGNH_hydro"/>
</dbReference>
<name>M1HKC5_9PHYC</name>
<evidence type="ECO:0000313" key="4">
    <source>
        <dbReference type="Proteomes" id="UP000243236"/>
    </source>
</evidence>
<dbReference type="Proteomes" id="UP000243236">
    <property type="component" value="Segment"/>
</dbReference>
<dbReference type="GeneID" id="41900524"/>
<accession>M1HKC5</accession>
<evidence type="ECO:0000256" key="1">
    <source>
        <dbReference type="SAM" id="MobiDB-lite"/>
    </source>
</evidence>
<dbReference type="RefSeq" id="YP_009701950.1">
    <property type="nucleotide sequence ID" value="NC_044937.1"/>
</dbReference>
<feature type="domain" description="SGNH hydrolase-type esterase" evidence="2">
    <location>
        <begin position="257"/>
        <end position="397"/>
    </location>
</feature>
<keyword evidence="4" id="KW-1185">Reference proteome</keyword>
<evidence type="ECO:0000313" key="3">
    <source>
        <dbReference type="EMBL" id="AGE50614.1"/>
    </source>
</evidence>
<evidence type="ECO:0000259" key="2">
    <source>
        <dbReference type="Pfam" id="PF13472"/>
    </source>
</evidence>
<dbReference type="InterPro" id="IPR036514">
    <property type="entry name" value="SGNH_hydro_sf"/>
</dbReference>
<dbReference type="EMBL" id="JX997159">
    <property type="protein sequence ID" value="AGE50614.1"/>
    <property type="molecule type" value="Genomic_DNA"/>
</dbReference>
<dbReference type="SUPFAM" id="SSF52266">
    <property type="entry name" value="SGNH hydrolase"/>
    <property type="match status" value="2"/>
</dbReference>
<reference evidence="3 4" key="1">
    <citation type="submission" date="2012-10" db="EMBL/GenBank/DDBJ databases">
        <title>Towards defining the chloroviruses: a genomic journey through a genus of large DNA viruses.</title>
        <authorList>
            <person name="Jeanniard A."/>
            <person name="Dunigan D.D."/>
            <person name="Gurnon J.R."/>
            <person name="Agarkova I."/>
            <person name="Kang M."/>
            <person name="Vitek J."/>
            <person name="Duncan G."/>
            <person name="McClung O.W."/>
            <person name="Larsen M."/>
            <person name="Claverie J.-M."/>
            <person name="Van Etten J.L."/>
            <person name="Blanc G."/>
        </authorList>
    </citation>
    <scope>NUCLEOTIDE SEQUENCE [LARGE SCALE GENOMIC DNA]</scope>
</reference>
<gene>
    <name evidence="3" type="primary">CVA-1_757R</name>
    <name evidence="3" type="ORF">PBCVCVA1_757R</name>
</gene>
<dbReference type="Gene3D" id="3.40.50.1110">
    <property type="entry name" value="SGNH hydrolase"/>
    <property type="match status" value="2"/>
</dbReference>
<dbReference type="KEGG" id="vg:41900524"/>